<accession>A0A511MMC2</accession>
<feature type="transmembrane region" description="Helical" evidence="1">
    <location>
        <begin position="30"/>
        <end position="53"/>
    </location>
</feature>
<gene>
    <name evidence="2" type="ORF">NN4_62930</name>
</gene>
<dbReference type="EMBL" id="BJXA01000057">
    <property type="protein sequence ID" value="GEM41774.1"/>
    <property type="molecule type" value="Genomic_DNA"/>
</dbReference>
<protein>
    <submittedName>
        <fullName evidence="2">Uncharacterized protein</fullName>
    </submittedName>
</protein>
<evidence type="ECO:0000313" key="2">
    <source>
        <dbReference type="EMBL" id="GEM41774.1"/>
    </source>
</evidence>
<keyword evidence="1" id="KW-1133">Transmembrane helix</keyword>
<organism evidence="2 3">
    <name type="scientific">Nocardia ninae NBRC 108245</name>
    <dbReference type="NCBI Taxonomy" id="1210091"/>
    <lineage>
        <taxon>Bacteria</taxon>
        <taxon>Bacillati</taxon>
        <taxon>Actinomycetota</taxon>
        <taxon>Actinomycetes</taxon>
        <taxon>Mycobacteriales</taxon>
        <taxon>Nocardiaceae</taxon>
        <taxon>Nocardia</taxon>
    </lineage>
</organism>
<proteinExistence type="predicted"/>
<reference evidence="2 3" key="1">
    <citation type="submission" date="2019-07" db="EMBL/GenBank/DDBJ databases">
        <title>Whole genome shotgun sequence of Nocardia ninae NBRC 108245.</title>
        <authorList>
            <person name="Hosoyama A."/>
            <person name="Uohara A."/>
            <person name="Ohji S."/>
            <person name="Ichikawa N."/>
        </authorList>
    </citation>
    <scope>NUCLEOTIDE SEQUENCE [LARGE SCALE GENOMIC DNA]</scope>
    <source>
        <strain evidence="2 3">NBRC 108245</strain>
    </source>
</reference>
<keyword evidence="1" id="KW-0812">Transmembrane</keyword>
<feature type="transmembrane region" description="Helical" evidence="1">
    <location>
        <begin position="60"/>
        <end position="80"/>
    </location>
</feature>
<comment type="caution">
    <text evidence="2">The sequence shown here is derived from an EMBL/GenBank/DDBJ whole genome shotgun (WGS) entry which is preliminary data.</text>
</comment>
<evidence type="ECO:0000256" key="1">
    <source>
        <dbReference type="SAM" id="Phobius"/>
    </source>
</evidence>
<evidence type="ECO:0000313" key="3">
    <source>
        <dbReference type="Proteomes" id="UP000321424"/>
    </source>
</evidence>
<dbReference type="AlphaFoldDB" id="A0A511MMC2"/>
<keyword evidence="1" id="KW-0472">Membrane</keyword>
<keyword evidence="3" id="KW-1185">Reference proteome</keyword>
<sequence length="167" mass="17960">MTTVAIAVATVALCLAQLWGEVSKESLRYVLYTLALCWAVGLACLATGLAGALRYRTWRLSLIAPVVAILSIAVACTGIPGKVGWALSKDALEQAAVTCAHTKETRLGVIRVTAIAKRDGGCWLYTHGVLTDSVGFAYFPDRAPVSSSPETSYTHLEGPWYRFYDGF</sequence>
<name>A0A511MMC2_9NOCA</name>
<dbReference type="Proteomes" id="UP000321424">
    <property type="component" value="Unassembled WGS sequence"/>
</dbReference>